<feature type="transmembrane region" description="Helical" evidence="8">
    <location>
        <begin position="428"/>
        <end position="449"/>
    </location>
</feature>
<evidence type="ECO:0000256" key="7">
    <source>
        <dbReference type="SAM" id="MobiDB-lite"/>
    </source>
</evidence>
<organism evidence="9 10">
    <name type="scientific">Adlercreutzia faecimuris</name>
    <dbReference type="NCBI Taxonomy" id="2897341"/>
    <lineage>
        <taxon>Bacteria</taxon>
        <taxon>Bacillati</taxon>
        <taxon>Actinomycetota</taxon>
        <taxon>Coriobacteriia</taxon>
        <taxon>Eggerthellales</taxon>
        <taxon>Eggerthellaceae</taxon>
        <taxon>Adlercreutzia</taxon>
    </lineage>
</organism>
<feature type="transmembrane region" description="Helical" evidence="8">
    <location>
        <begin position="244"/>
        <end position="271"/>
    </location>
</feature>
<name>A0ABS9WEC9_9ACTN</name>
<dbReference type="EMBL" id="JAJMLW010000001">
    <property type="protein sequence ID" value="MCI2240930.1"/>
    <property type="molecule type" value="Genomic_DNA"/>
</dbReference>
<gene>
    <name evidence="9" type="ORF">LPT13_00980</name>
</gene>
<evidence type="ECO:0000256" key="1">
    <source>
        <dbReference type="ARBA" id="ARBA00004651"/>
    </source>
</evidence>
<evidence type="ECO:0000256" key="8">
    <source>
        <dbReference type="SAM" id="Phobius"/>
    </source>
</evidence>
<feature type="region of interest" description="Disordered" evidence="7">
    <location>
        <begin position="493"/>
        <end position="514"/>
    </location>
</feature>
<feature type="transmembrane region" description="Helical" evidence="8">
    <location>
        <begin position="107"/>
        <end position="131"/>
    </location>
</feature>
<feature type="transmembrane region" description="Helical" evidence="8">
    <location>
        <begin position="354"/>
        <end position="376"/>
    </location>
</feature>
<dbReference type="PIRSF" id="PIRSF006060">
    <property type="entry name" value="AA_transporter"/>
    <property type="match status" value="1"/>
</dbReference>
<feature type="transmembrane region" description="Helical" evidence="8">
    <location>
        <begin position="137"/>
        <end position="157"/>
    </location>
</feature>
<keyword evidence="6 8" id="KW-0472">Membrane</keyword>
<evidence type="ECO:0000256" key="5">
    <source>
        <dbReference type="ARBA" id="ARBA00022989"/>
    </source>
</evidence>
<evidence type="ECO:0000256" key="3">
    <source>
        <dbReference type="ARBA" id="ARBA00022475"/>
    </source>
</evidence>
<dbReference type="RefSeq" id="WP_242162618.1">
    <property type="nucleotide sequence ID" value="NZ_JAJMLW010000001.1"/>
</dbReference>
<feature type="transmembrane region" description="Helical" evidence="8">
    <location>
        <begin position="461"/>
        <end position="484"/>
    </location>
</feature>
<keyword evidence="10" id="KW-1185">Reference proteome</keyword>
<evidence type="ECO:0000313" key="10">
    <source>
        <dbReference type="Proteomes" id="UP001430755"/>
    </source>
</evidence>
<feature type="transmembrane region" description="Helical" evidence="8">
    <location>
        <begin position="212"/>
        <end position="232"/>
    </location>
</feature>
<sequence>MSASQKAPVATTPASGSASPLKTLGFFGFFAITASMVMTVYAYPNFASSGMHLIFFLILGGVFWFLPVALCAAEMATVKGWESGGIFAWVGNTLGKRWGFAALFYQWFQITVGFVTMAFFVLAAISFIVGWDALYDNPLVMFIGVAIIVWGLTLTQLGGTKLTARIAKIGFFGGVLVPAVLLLVGLVAYLATGGVSQIDLATASYVPDFTKTGTLVIFASFILAFAGVEASASHVNELKNPGKIYPLVMIVLCVLTIVLDTLGGMAVAMTIPLEQLEGNMSDGVIAAFAAIFETHFHAGWLVYVIAFLLAAGVLAEISSWIVGPSRALLETANDGIIPKSFAKTNKHGVSVKTVVIQGIIVTIWDAVLCGSMALSGGSSSSVAYLTAVGLTVVIYLVGYVLFFLGYFNLALKKKDLPRVFHVFGKSTVGKCIMAGVGLAVTLFALIISFFPSSELSAQANIVYVITLIVCWVVSVAIPFVIYGLRHHWDGTKKPATPAPKPTHHSGTHAPHPAG</sequence>
<dbReference type="InterPro" id="IPR002293">
    <property type="entry name" value="AA/rel_permease1"/>
</dbReference>
<accession>A0ABS9WEC9</accession>
<feature type="transmembrane region" description="Helical" evidence="8">
    <location>
        <begin position="300"/>
        <end position="322"/>
    </location>
</feature>
<reference evidence="9" key="1">
    <citation type="submission" date="2021-11" db="EMBL/GenBank/DDBJ databases">
        <title>A Novel Adlercreutzia Species, isolated from a Allomyrina dichotoma larva feces.</title>
        <authorList>
            <person name="Suh M.K."/>
        </authorList>
    </citation>
    <scope>NUCLEOTIDE SEQUENCE</scope>
    <source>
        <strain evidence="9">JBNU-10</strain>
    </source>
</reference>
<feature type="transmembrane region" description="Helical" evidence="8">
    <location>
        <begin position="382"/>
        <end position="407"/>
    </location>
</feature>
<feature type="transmembrane region" description="Helical" evidence="8">
    <location>
        <begin position="169"/>
        <end position="192"/>
    </location>
</feature>
<comment type="subcellular location">
    <subcellularLocation>
        <location evidence="1">Cell membrane</location>
        <topology evidence="1">Multi-pass membrane protein</topology>
    </subcellularLocation>
</comment>
<dbReference type="Proteomes" id="UP001430755">
    <property type="component" value="Unassembled WGS sequence"/>
</dbReference>
<protein>
    <submittedName>
        <fullName evidence="9">Amino acid permease</fullName>
    </submittedName>
</protein>
<evidence type="ECO:0000256" key="4">
    <source>
        <dbReference type="ARBA" id="ARBA00022692"/>
    </source>
</evidence>
<evidence type="ECO:0000256" key="6">
    <source>
        <dbReference type="ARBA" id="ARBA00023136"/>
    </source>
</evidence>
<dbReference type="Pfam" id="PF13520">
    <property type="entry name" value="AA_permease_2"/>
    <property type="match status" value="1"/>
</dbReference>
<keyword evidence="3" id="KW-1003">Cell membrane</keyword>
<keyword evidence="2" id="KW-0813">Transport</keyword>
<comment type="caution">
    <text evidence="9">The sequence shown here is derived from an EMBL/GenBank/DDBJ whole genome shotgun (WGS) entry which is preliminary data.</text>
</comment>
<evidence type="ECO:0000256" key="2">
    <source>
        <dbReference type="ARBA" id="ARBA00022448"/>
    </source>
</evidence>
<keyword evidence="5 8" id="KW-1133">Transmembrane helix</keyword>
<dbReference type="PANTHER" id="PTHR42770">
    <property type="entry name" value="AMINO ACID TRANSPORTER-RELATED"/>
    <property type="match status" value="1"/>
</dbReference>
<proteinExistence type="predicted"/>
<dbReference type="PANTHER" id="PTHR42770:SF15">
    <property type="entry name" value="GLUTAMATE_GAMMA-AMINOBUTYRATE ANTIPORTER-RELATED"/>
    <property type="match status" value="1"/>
</dbReference>
<keyword evidence="4 8" id="KW-0812">Transmembrane</keyword>
<feature type="transmembrane region" description="Helical" evidence="8">
    <location>
        <begin position="50"/>
        <end position="73"/>
    </location>
</feature>
<feature type="transmembrane region" description="Helical" evidence="8">
    <location>
        <begin position="24"/>
        <end position="44"/>
    </location>
</feature>
<dbReference type="Gene3D" id="1.20.1740.10">
    <property type="entry name" value="Amino acid/polyamine transporter I"/>
    <property type="match status" value="1"/>
</dbReference>
<dbReference type="InterPro" id="IPR050367">
    <property type="entry name" value="APC_superfamily"/>
</dbReference>
<evidence type="ECO:0000313" key="9">
    <source>
        <dbReference type="EMBL" id="MCI2240930.1"/>
    </source>
</evidence>